<dbReference type="KEGG" id="mno:Mnod_3723"/>
<dbReference type="OrthoDB" id="9800945at2"/>
<dbReference type="SUPFAM" id="SSF55729">
    <property type="entry name" value="Acyl-CoA N-acyltransferases (Nat)"/>
    <property type="match status" value="1"/>
</dbReference>
<dbReference type="RefSeq" id="WP_015930286.1">
    <property type="nucleotide sequence ID" value="NC_011894.1"/>
</dbReference>
<dbReference type="InterPro" id="IPR031165">
    <property type="entry name" value="GNAT_YJDJ"/>
</dbReference>
<feature type="domain" description="N-acetyltransferase" evidence="1">
    <location>
        <begin position="2"/>
        <end position="87"/>
    </location>
</feature>
<dbReference type="Pfam" id="PF14542">
    <property type="entry name" value="Acetyltransf_CG"/>
    <property type="match status" value="1"/>
</dbReference>
<name>B8IR90_METNO</name>
<dbReference type="EMBL" id="CP001349">
    <property type="protein sequence ID" value="ACL58630.1"/>
    <property type="molecule type" value="Genomic_DNA"/>
</dbReference>
<evidence type="ECO:0000313" key="2">
    <source>
        <dbReference type="EMBL" id="ACL58630.1"/>
    </source>
</evidence>
<dbReference type="Gene3D" id="3.40.630.30">
    <property type="match status" value="1"/>
</dbReference>
<organism evidence="2 3">
    <name type="scientific">Methylobacterium nodulans (strain LMG 21967 / CNCM I-2342 / ORS 2060)</name>
    <dbReference type="NCBI Taxonomy" id="460265"/>
    <lineage>
        <taxon>Bacteria</taxon>
        <taxon>Pseudomonadati</taxon>
        <taxon>Pseudomonadota</taxon>
        <taxon>Alphaproteobacteria</taxon>
        <taxon>Hyphomicrobiales</taxon>
        <taxon>Methylobacteriaceae</taxon>
        <taxon>Methylobacterium</taxon>
    </lineage>
</organism>
<dbReference type="eggNOG" id="COG2388">
    <property type="taxonomic scope" value="Bacteria"/>
</dbReference>
<dbReference type="STRING" id="460265.Mnod_3723"/>
<proteinExistence type="predicted"/>
<dbReference type="InterPro" id="IPR045057">
    <property type="entry name" value="Gcn5-rel_NAT"/>
</dbReference>
<dbReference type="Proteomes" id="UP000008207">
    <property type="component" value="Chromosome"/>
</dbReference>
<dbReference type="PANTHER" id="PTHR31435:SF9">
    <property type="entry name" value="PROTEIN NATD1"/>
    <property type="match status" value="1"/>
</dbReference>
<dbReference type="PANTHER" id="PTHR31435">
    <property type="entry name" value="PROTEIN NATD1"/>
    <property type="match status" value="1"/>
</dbReference>
<keyword evidence="3" id="KW-1185">Reference proteome</keyword>
<reference evidence="2 3" key="1">
    <citation type="submission" date="2009-01" db="EMBL/GenBank/DDBJ databases">
        <title>Complete sequence of chromosome of Methylobacterium nodulans ORS 2060.</title>
        <authorList>
            <consortium name="US DOE Joint Genome Institute"/>
            <person name="Lucas S."/>
            <person name="Copeland A."/>
            <person name="Lapidus A."/>
            <person name="Glavina del Rio T."/>
            <person name="Dalin E."/>
            <person name="Tice H."/>
            <person name="Bruce D."/>
            <person name="Goodwin L."/>
            <person name="Pitluck S."/>
            <person name="Sims D."/>
            <person name="Brettin T."/>
            <person name="Detter J.C."/>
            <person name="Han C."/>
            <person name="Larimer F."/>
            <person name="Land M."/>
            <person name="Hauser L."/>
            <person name="Kyrpides N."/>
            <person name="Ivanova N."/>
            <person name="Marx C.J."/>
            <person name="Richardson P."/>
        </authorList>
    </citation>
    <scope>NUCLEOTIDE SEQUENCE [LARGE SCALE GENOMIC DNA]</scope>
    <source>
        <strain evidence="3">LMG 21967 / CNCM I-2342 / ORS 2060</strain>
    </source>
</reference>
<accession>B8IR90</accession>
<gene>
    <name evidence="2" type="ordered locus">Mnod_3723</name>
</gene>
<dbReference type="PROSITE" id="PS51729">
    <property type="entry name" value="GNAT_YJDJ"/>
    <property type="match status" value="1"/>
</dbReference>
<evidence type="ECO:0000313" key="3">
    <source>
        <dbReference type="Proteomes" id="UP000008207"/>
    </source>
</evidence>
<dbReference type="HOGENOM" id="CLU_132888_0_2_5"/>
<dbReference type="InterPro" id="IPR016181">
    <property type="entry name" value="Acyl_CoA_acyltransferase"/>
</dbReference>
<dbReference type="AlphaFoldDB" id="B8IR90"/>
<protein>
    <recommendedName>
        <fullName evidence="1">N-acetyltransferase domain-containing protein</fullName>
    </recommendedName>
</protein>
<evidence type="ECO:0000259" key="1">
    <source>
        <dbReference type="PROSITE" id="PS51729"/>
    </source>
</evidence>
<sequence>MRDNTEQSRFELPVDGEIVFADYRRRDRNLAILYVYAPPKLRGTGAAGRLMAEIAAHARAESLKIVPLCSYAGAWLRRHAEHRDLVG</sequence>